<protein>
    <submittedName>
        <fullName evidence="2">Uncharacterized protein</fullName>
    </submittedName>
</protein>
<organism evidence="2 3">
    <name type="scientific">Haloactinopolyspora alba</name>
    <dbReference type="NCBI Taxonomy" id="648780"/>
    <lineage>
        <taxon>Bacteria</taxon>
        <taxon>Bacillati</taxon>
        <taxon>Actinomycetota</taxon>
        <taxon>Actinomycetes</taxon>
        <taxon>Jiangellales</taxon>
        <taxon>Jiangellaceae</taxon>
        <taxon>Haloactinopolyspora</taxon>
    </lineage>
</organism>
<name>A0A2P8D711_9ACTN</name>
<feature type="transmembrane region" description="Helical" evidence="1">
    <location>
        <begin position="6"/>
        <end position="25"/>
    </location>
</feature>
<accession>A0A2P8D711</accession>
<sequence>MTAPDIVRLVAAVAGGGTLVALIQWGRERWRRRQPAEVESVNLQATAQALATVSKARDELEADNGRLRQQLADERSYYLAEIDRIRTQLMDALAEIDQIRSGIRHEPAEETPS</sequence>
<keyword evidence="1" id="KW-0472">Membrane</keyword>
<comment type="caution">
    <text evidence="2">The sequence shown here is derived from an EMBL/GenBank/DDBJ whole genome shotgun (WGS) entry which is preliminary data.</text>
</comment>
<keyword evidence="1" id="KW-0812">Transmembrane</keyword>
<evidence type="ECO:0000256" key="1">
    <source>
        <dbReference type="SAM" id="Phobius"/>
    </source>
</evidence>
<dbReference type="Proteomes" id="UP000243528">
    <property type="component" value="Unassembled WGS sequence"/>
</dbReference>
<keyword evidence="3" id="KW-1185">Reference proteome</keyword>
<proteinExistence type="predicted"/>
<dbReference type="EMBL" id="PYGE01000031">
    <property type="protein sequence ID" value="PSK93025.1"/>
    <property type="molecule type" value="Genomic_DNA"/>
</dbReference>
<evidence type="ECO:0000313" key="3">
    <source>
        <dbReference type="Proteomes" id="UP000243528"/>
    </source>
</evidence>
<dbReference type="AlphaFoldDB" id="A0A2P8D711"/>
<dbReference type="RefSeq" id="WP_106539957.1">
    <property type="nucleotide sequence ID" value="NZ_PYGE01000031.1"/>
</dbReference>
<reference evidence="2 3" key="1">
    <citation type="submission" date="2018-03" db="EMBL/GenBank/DDBJ databases">
        <title>Genomic Encyclopedia of Archaeal and Bacterial Type Strains, Phase II (KMG-II): from individual species to whole genera.</title>
        <authorList>
            <person name="Goeker M."/>
        </authorList>
    </citation>
    <scope>NUCLEOTIDE SEQUENCE [LARGE SCALE GENOMIC DNA]</scope>
    <source>
        <strain evidence="2 3">DSM 45211</strain>
    </source>
</reference>
<evidence type="ECO:0000313" key="2">
    <source>
        <dbReference type="EMBL" id="PSK93025.1"/>
    </source>
</evidence>
<gene>
    <name evidence="2" type="ORF">CLV30_13152</name>
</gene>
<keyword evidence="1" id="KW-1133">Transmembrane helix</keyword>